<dbReference type="EMBL" id="CAVMBE010000019">
    <property type="protein sequence ID" value="CAK3987959.1"/>
    <property type="molecule type" value="Genomic_DNA"/>
</dbReference>
<protein>
    <submittedName>
        <fullName evidence="6">N-acetyltransferase GCN5 like</fullName>
    </submittedName>
</protein>
<name>A0AAI8YXP6_9PEZI</name>
<dbReference type="PANTHER" id="PTHR43792:SF8">
    <property type="entry name" value="[RIBOSOMAL PROTEIN US5]-ALANINE N-ACETYLTRANSFERASE"/>
    <property type="match status" value="1"/>
</dbReference>
<dbReference type="InterPro" id="IPR000182">
    <property type="entry name" value="GNAT_dom"/>
</dbReference>
<dbReference type="Pfam" id="PF13302">
    <property type="entry name" value="Acetyltransf_3"/>
    <property type="match status" value="1"/>
</dbReference>
<evidence type="ECO:0000259" key="5">
    <source>
        <dbReference type="PROSITE" id="PS51186"/>
    </source>
</evidence>
<dbReference type="GO" id="GO:0016747">
    <property type="term" value="F:acyltransferase activity, transferring groups other than amino-acyl groups"/>
    <property type="evidence" value="ECO:0007669"/>
    <property type="project" value="InterPro"/>
</dbReference>
<evidence type="ECO:0000256" key="3">
    <source>
        <dbReference type="ARBA" id="ARBA00038502"/>
    </source>
</evidence>
<comment type="caution">
    <text evidence="6">The sequence shown here is derived from an EMBL/GenBank/DDBJ whole genome shotgun (WGS) entry which is preliminary data.</text>
</comment>
<evidence type="ECO:0000256" key="4">
    <source>
        <dbReference type="SAM" id="MobiDB-lite"/>
    </source>
</evidence>
<keyword evidence="1" id="KW-0808">Transferase</keyword>
<dbReference type="Proteomes" id="UP001296104">
    <property type="component" value="Unassembled WGS sequence"/>
</dbReference>
<organism evidence="6 7">
    <name type="scientific">Lecanosticta acicola</name>
    <dbReference type="NCBI Taxonomy" id="111012"/>
    <lineage>
        <taxon>Eukaryota</taxon>
        <taxon>Fungi</taxon>
        <taxon>Dikarya</taxon>
        <taxon>Ascomycota</taxon>
        <taxon>Pezizomycotina</taxon>
        <taxon>Dothideomycetes</taxon>
        <taxon>Dothideomycetidae</taxon>
        <taxon>Mycosphaerellales</taxon>
        <taxon>Mycosphaerellaceae</taxon>
        <taxon>Lecanosticta</taxon>
    </lineage>
</organism>
<accession>A0AAI8YXP6</accession>
<evidence type="ECO:0000313" key="6">
    <source>
        <dbReference type="EMBL" id="CAK3987959.1"/>
    </source>
</evidence>
<feature type="compositionally biased region" description="Basic and acidic residues" evidence="4">
    <location>
        <begin position="22"/>
        <end position="36"/>
    </location>
</feature>
<evidence type="ECO:0000256" key="1">
    <source>
        <dbReference type="ARBA" id="ARBA00022679"/>
    </source>
</evidence>
<dbReference type="PROSITE" id="PS51186">
    <property type="entry name" value="GNAT"/>
    <property type="match status" value="1"/>
</dbReference>
<feature type="domain" description="N-acetyltransferase" evidence="5">
    <location>
        <begin position="11"/>
        <end position="167"/>
    </location>
</feature>
<evidence type="ECO:0000313" key="7">
    <source>
        <dbReference type="Proteomes" id="UP001296104"/>
    </source>
</evidence>
<dbReference type="AlphaFoldDB" id="A0AAI8YXP6"/>
<dbReference type="Gene3D" id="3.40.630.30">
    <property type="match status" value="1"/>
</dbReference>
<feature type="region of interest" description="Disordered" evidence="4">
    <location>
        <begin position="1"/>
        <end position="49"/>
    </location>
</feature>
<comment type="similarity">
    <text evidence="3">Belongs to the acetyltransferase family. RimJ subfamily.</text>
</comment>
<dbReference type="SUPFAM" id="SSF55729">
    <property type="entry name" value="Acyl-CoA N-acyltransferases (Nat)"/>
    <property type="match status" value="1"/>
</dbReference>
<keyword evidence="2" id="KW-0012">Acyltransferase</keyword>
<dbReference type="InterPro" id="IPR051531">
    <property type="entry name" value="N-acetyltransferase"/>
</dbReference>
<evidence type="ECO:0000256" key="2">
    <source>
        <dbReference type="ARBA" id="ARBA00023315"/>
    </source>
</evidence>
<keyword evidence="7" id="KW-1185">Reference proteome</keyword>
<dbReference type="InterPro" id="IPR016181">
    <property type="entry name" value="Acyl_CoA_acyltransferase"/>
</dbReference>
<gene>
    <name evidence="6" type="ORF">LECACI_7A003896</name>
</gene>
<sequence length="172" mass="19016">MAQKVYPSDGDMIAEPNPYSEEASKAWIDRNSDPKTHVRSGRWTPEKGAEGPAIPTHYTIAVHGEACGGIGLVFGQDVYFRTAELGYWLSQEHWGKGVMSRVVPAFLEWSWKTFGVLVRLNSGAYDFNSGSQRVLDKAGFVYEGRRADIAYKDGRIVGEVLYGALRPGGPEM</sequence>
<proteinExistence type="inferred from homology"/>
<reference evidence="6" key="1">
    <citation type="submission" date="2023-11" db="EMBL/GenBank/DDBJ databases">
        <authorList>
            <person name="Alioto T."/>
            <person name="Alioto T."/>
            <person name="Gomez Garrido J."/>
        </authorList>
    </citation>
    <scope>NUCLEOTIDE SEQUENCE</scope>
</reference>
<dbReference type="PANTHER" id="PTHR43792">
    <property type="entry name" value="GNAT FAMILY, PUTATIVE (AFU_ORTHOLOGUE AFUA_3G00765)-RELATED-RELATED"/>
    <property type="match status" value="1"/>
</dbReference>